<accession>A0A2R8CG97</accession>
<evidence type="ECO:0000313" key="2">
    <source>
        <dbReference type="EMBL" id="SPJ31474.1"/>
    </source>
</evidence>
<dbReference type="AlphaFoldDB" id="A0A2R8CG97"/>
<keyword evidence="3" id="KW-1185">Reference proteome</keyword>
<feature type="region of interest" description="Disordered" evidence="1">
    <location>
        <begin position="1"/>
        <end position="33"/>
    </location>
</feature>
<proteinExistence type="predicted"/>
<name>A0A2R8CG97_9RHOB</name>
<evidence type="ECO:0000313" key="3">
    <source>
        <dbReference type="Proteomes" id="UP000244898"/>
    </source>
</evidence>
<evidence type="ECO:0000256" key="1">
    <source>
        <dbReference type="SAM" id="MobiDB-lite"/>
    </source>
</evidence>
<feature type="compositionally biased region" description="Polar residues" evidence="1">
    <location>
        <begin position="1"/>
        <end position="14"/>
    </location>
</feature>
<feature type="compositionally biased region" description="Acidic residues" evidence="1">
    <location>
        <begin position="104"/>
        <end position="118"/>
    </location>
</feature>
<gene>
    <name evidence="2" type="ORF">TRM7615_05017</name>
</gene>
<sequence>MSAPSNNPLLQTSPFAKDAGQWIGRDPRDVPSEDWSNSSFLVGLAAIRAKCLDCAFNTKEIRKCVQTDCPLWPLRMGCVPKGYRKAAITAKTMHDASAGTSLSEEVEAEQNPSDEAENDVERAQ</sequence>
<reference evidence="3" key="1">
    <citation type="submission" date="2018-03" db="EMBL/GenBank/DDBJ databases">
        <authorList>
            <person name="Rodrigo-Torres L."/>
            <person name="Arahal R. D."/>
            <person name="Lucena T."/>
        </authorList>
    </citation>
    <scope>NUCLEOTIDE SEQUENCE [LARGE SCALE GENOMIC DNA]</scope>
    <source>
        <strain evidence="3">CECT 7615</strain>
    </source>
</reference>
<dbReference type="Proteomes" id="UP000244898">
    <property type="component" value="Unassembled WGS sequence"/>
</dbReference>
<protein>
    <submittedName>
        <fullName evidence="2">Uncharacterized protein</fullName>
    </submittedName>
</protein>
<organism evidence="2 3">
    <name type="scientific">Falsiruegeria mediterranea M17</name>
    <dbReference type="NCBI Taxonomy" id="1200281"/>
    <lineage>
        <taxon>Bacteria</taxon>
        <taxon>Pseudomonadati</taxon>
        <taxon>Pseudomonadota</taxon>
        <taxon>Alphaproteobacteria</taxon>
        <taxon>Rhodobacterales</taxon>
        <taxon>Roseobacteraceae</taxon>
        <taxon>Falsiruegeria</taxon>
    </lineage>
</organism>
<dbReference type="EMBL" id="ONZG01000026">
    <property type="protein sequence ID" value="SPJ31474.1"/>
    <property type="molecule type" value="Genomic_DNA"/>
</dbReference>
<feature type="region of interest" description="Disordered" evidence="1">
    <location>
        <begin position="94"/>
        <end position="124"/>
    </location>
</feature>